<protein>
    <submittedName>
        <fullName evidence="1">Uncharacterized protein</fullName>
    </submittedName>
</protein>
<accession>A0ACB9PF14</accession>
<name>A0ACB9PF14_BAUVA</name>
<organism evidence="1 2">
    <name type="scientific">Bauhinia variegata</name>
    <name type="common">Purple orchid tree</name>
    <name type="synonym">Phanera variegata</name>
    <dbReference type="NCBI Taxonomy" id="167791"/>
    <lineage>
        <taxon>Eukaryota</taxon>
        <taxon>Viridiplantae</taxon>
        <taxon>Streptophyta</taxon>
        <taxon>Embryophyta</taxon>
        <taxon>Tracheophyta</taxon>
        <taxon>Spermatophyta</taxon>
        <taxon>Magnoliopsida</taxon>
        <taxon>eudicotyledons</taxon>
        <taxon>Gunneridae</taxon>
        <taxon>Pentapetalae</taxon>
        <taxon>rosids</taxon>
        <taxon>fabids</taxon>
        <taxon>Fabales</taxon>
        <taxon>Fabaceae</taxon>
        <taxon>Cercidoideae</taxon>
        <taxon>Cercideae</taxon>
        <taxon>Bauhiniinae</taxon>
        <taxon>Bauhinia</taxon>
    </lineage>
</organism>
<dbReference type="Proteomes" id="UP000828941">
    <property type="component" value="Chromosome 4"/>
</dbReference>
<evidence type="ECO:0000313" key="2">
    <source>
        <dbReference type="Proteomes" id="UP000828941"/>
    </source>
</evidence>
<evidence type="ECO:0000313" key="1">
    <source>
        <dbReference type="EMBL" id="KAI4346943.1"/>
    </source>
</evidence>
<reference evidence="1 2" key="1">
    <citation type="journal article" date="2022" name="DNA Res.">
        <title>Chromosomal-level genome assembly of the orchid tree Bauhinia variegata (Leguminosae; Cercidoideae) supports the allotetraploid origin hypothesis of Bauhinia.</title>
        <authorList>
            <person name="Zhong Y."/>
            <person name="Chen Y."/>
            <person name="Zheng D."/>
            <person name="Pang J."/>
            <person name="Liu Y."/>
            <person name="Luo S."/>
            <person name="Meng S."/>
            <person name="Qian L."/>
            <person name="Wei D."/>
            <person name="Dai S."/>
            <person name="Zhou R."/>
        </authorList>
    </citation>
    <scope>NUCLEOTIDE SEQUENCE [LARGE SCALE GENOMIC DNA]</scope>
    <source>
        <strain evidence="1">BV-YZ2020</strain>
    </source>
</reference>
<dbReference type="EMBL" id="CM039429">
    <property type="protein sequence ID" value="KAI4346943.1"/>
    <property type="molecule type" value="Genomic_DNA"/>
</dbReference>
<comment type="caution">
    <text evidence="1">The sequence shown here is derived from an EMBL/GenBank/DDBJ whole genome shotgun (WGS) entry which is preliminary data.</text>
</comment>
<gene>
    <name evidence="1" type="ORF">L6164_007806</name>
</gene>
<sequence length="319" mass="35217">MAKEGDLWDDSALINAFDRAISSYKVMHGNKTKDCTADKAEQREPLEIPKDIESSNELENPETRRDTDEKDNVPLTNAPDSGETSNVSSLEENQPVNSHAAHPYLDTTSNQNIQGTADAHSGYPDGQVADDYSQLVSQYYELEEKQQKILEQLNQYGGWNYQYPTDASNFGAPYSNLQQYSTPACQASHPNVLYSCCQCFSQCSLAPCASVPGCSLCGTCVGKTCKDDSVATGPERLGQDSQILKTAMGAAERAMSTIRTTISADSNMKEEKEIKHSELDRCTDSDTDLTELLNAWYSAGFYTGNRYLAQQSMANRRQK</sequence>
<proteinExistence type="predicted"/>
<keyword evidence="2" id="KW-1185">Reference proteome</keyword>